<gene>
    <name evidence="2" type="ORF">AAAT34_07570</name>
</gene>
<reference evidence="2 3" key="1">
    <citation type="submission" date="2024-04" db="EMBL/GenBank/DDBJ databases">
        <title>Human intestinal bacterial collection.</title>
        <authorList>
            <person name="Pauvert C."/>
            <person name="Hitch T.C.A."/>
            <person name="Clavel T."/>
        </authorList>
    </citation>
    <scope>NUCLEOTIDE SEQUENCE [LARGE SCALE GENOMIC DNA]</scope>
    <source>
        <strain evidence="2 3">CLA-AA-H145</strain>
    </source>
</reference>
<sequence>MTHTLPRHILLTLALSLLTMATYAQHRTRTTTQSASASAKVSRQFSDSLRHYADSIYADSVRVRQRLTATDVAPLFLPPTFYKDVPHKAFSLTDSLTTVDELMLLLYLNRPDLVLATQKQLEKAGPVLAPTTVTDKPAVEVAETKPAEAMPNDVDLIVLKPNFWSFGGDHYLQFFQNYVSSNWYKGGQSNYSMVASLTLNANYNNKQKVRWDNKLEMKLGFQTTRGDTLHSLKTSEDLLRYTGKLGLQATKSWYYTFQLLASTQFARNFGTNSNYVYSDFLSPLNVNVSIGMDYNINWLKGRMRGSVHLAPLAYNFKYVGRKALATRYGVDAGHHTLNDFGSQITVDVTWRMCDNISWRSRIYGYTTYERVEMEFENTFSFQFNRYISANFFVYPRFDDSRKRDDHHGYWMFKEYTSLGFSYSF</sequence>
<dbReference type="RefSeq" id="WP_215759989.1">
    <property type="nucleotide sequence ID" value="NZ_JAHKBE010000026.1"/>
</dbReference>
<dbReference type="InterPro" id="IPR021428">
    <property type="entry name" value="DUF3078"/>
</dbReference>
<feature type="signal peptide" evidence="1">
    <location>
        <begin position="1"/>
        <end position="24"/>
    </location>
</feature>
<keyword evidence="3" id="KW-1185">Reference proteome</keyword>
<dbReference type="Pfam" id="PF11276">
    <property type="entry name" value="DUF3078"/>
    <property type="match status" value="1"/>
</dbReference>
<feature type="chain" id="PRO_5046749736" evidence="1">
    <location>
        <begin position="25"/>
        <end position="424"/>
    </location>
</feature>
<protein>
    <submittedName>
        <fullName evidence="2">DUF3078 domain-containing protein</fullName>
    </submittedName>
</protein>
<comment type="caution">
    <text evidence="2">The sequence shown here is derived from an EMBL/GenBank/DDBJ whole genome shotgun (WGS) entry which is preliminary data.</text>
</comment>
<organism evidence="2 3">
    <name type="scientific">Hallella faecis</name>
    <dbReference type="NCBI Taxonomy" id="2841596"/>
    <lineage>
        <taxon>Bacteria</taxon>
        <taxon>Pseudomonadati</taxon>
        <taxon>Bacteroidota</taxon>
        <taxon>Bacteroidia</taxon>
        <taxon>Bacteroidales</taxon>
        <taxon>Prevotellaceae</taxon>
        <taxon>Hallella</taxon>
    </lineage>
</organism>
<dbReference type="Proteomes" id="UP001487296">
    <property type="component" value="Unassembled WGS sequence"/>
</dbReference>
<accession>A0ABV1FR71</accession>
<name>A0ABV1FR71_9BACT</name>
<evidence type="ECO:0000313" key="3">
    <source>
        <dbReference type="Proteomes" id="UP001487296"/>
    </source>
</evidence>
<evidence type="ECO:0000256" key="1">
    <source>
        <dbReference type="SAM" id="SignalP"/>
    </source>
</evidence>
<keyword evidence="1" id="KW-0732">Signal</keyword>
<proteinExistence type="predicted"/>
<evidence type="ECO:0000313" key="2">
    <source>
        <dbReference type="EMBL" id="MEQ2486914.1"/>
    </source>
</evidence>
<dbReference type="EMBL" id="JBBNFP010000026">
    <property type="protein sequence ID" value="MEQ2486914.1"/>
    <property type="molecule type" value="Genomic_DNA"/>
</dbReference>